<sequence length="56" mass="6283">MDNFTDDDKELLAEFINEIKNNHALKNEIETSGFSKEKAEIISFVVSGIIIGNLNI</sequence>
<dbReference type="AlphaFoldDB" id="A0A842FFQ8"/>
<name>A0A842FFQ8_9LIST</name>
<proteinExistence type="predicted"/>
<evidence type="ECO:0000313" key="2">
    <source>
        <dbReference type="Proteomes" id="UP000553016"/>
    </source>
</evidence>
<organism evidence="1 2">
    <name type="scientific">Listeria booriae</name>
    <dbReference type="NCBI Taxonomy" id="1552123"/>
    <lineage>
        <taxon>Bacteria</taxon>
        <taxon>Bacillati</taxon>
        <taxon>Bacillota</taxon>
        <taxon>Bacilli</taxon>
        <taxon>Bacillales</taxon>
        <taxon>Listeriaceae</taxon>
        <taxon>Listeria</taxon>
    </lineage>
</organism>
<dbReference type="EMBL" id="JAARZA010000008">
    <property type="protein sequence ID" value="MBC2241856.1"/>
    <property type="molecule type" value="Genomic_DNA"/>
</dbReference>
<dbReference type="RefSeq" id="WP_185402090.1">
    <property type="nucleotide sequence ID" value="NZ_JAARRO010000004.1"/>
</dbReference>
<comment type="caution">
    <text evidence="1">The sequence shown here is derived from an EMBL/GenBank/DDBJ whole genome shotgun (WGS) entry which is preliminary data.</text>
</comment>
<gene>
    <name evidence="1" type="ORF">HCB35_15375</name>
</gene>
<reference evidence="1 2" key="1">
    <citation type="submission" date="2020-03" db="EMBL/GenBank/DDBJ databases">
        <title>Soil Listeria distribution.</title>
        <authorList>
            <person name="Liao J."/>
            <person name="Wiedmann M."/>
        </authorList>
    </citation>
    <scope>NUCLEOTIDE SEQUENCE [LARGE SCALE GENOMIC DNA]</scope>
    <source>
        <strain evidence="1 2">FSL L7-0149</strain>
    </source>
</reference>
<evidence type="ECO:0000313" key="1">
    <source>
        <dbReference type="EMBL" id="MBC2241856.1"/>
    </source>
</evidence>
<dbReference type="Proteomes" id="UP000553016">
    <property type="component" value="Unassembled WGS sequence"/>
</dbReference>
<protein>
    <submittedName>
        <fullName evidence="1">Uncharacterized protein</fullName>
    </submittedName>
</protein>
<accession>A0A842FFQ8</accession>